<dbReference type="EMBL" id="JBEPEK010000192">
    <property type="protein sequence ID" value="MER7182690.1"/>
    <property type="molecule type" value="Genomic_DNA"/>
</dbReference>
<dbReference type="Proteomes" id="UP001474181">
    <property type="component" value="Unassembled WGS sequence"/>
</dbReference>
<keyword evidence="2" id="KW-1185">Reference proteome</keyword>
<organism evidence="1 2">
    <name type="scientific">Streptomyces hyaluromycini</name>
    <dbReference type="NCBI Taxonomy" id="1377993"/>
    <lineage>
        <taxon>Bacteria</taxon>
        <taxon>Bacillati</taxon>
        <taxon>Actinomycetota</taxon>
        <taxon>Actinomycetes</taxon>
        <taxon>Kitasatosporales</taxon>
        <taxon>Streptomycetaceae</taxon>
        <taxon>Streptomyces</taxon>
    </lineage>
</organism>
<name>A0ABV1X109_9ACTN</name>
<evidence type="ECO:0000313" key="1">
    <source>
        <dbReference type="EMBL" id="MER7182690.1"/>
    </source>
</evidence>
<reference evidence="1 2" key="1">
    <citation type="submission" date="2024-06" db="EMBL/GenBank/DDBJ databases">
        <title>The Natural Products Discovery Center: Release of the First 8490 Sequenced Strains for Exploring Actinobacteria Biosynthetic Diversity.</title>
        <authorList>
            <person name="Kalkreuter E."/>
            <person name="Kautsar S.A."/>
            <person name="Yang D."/>
            <person name="Bader C.D."/>
            <person name="Teijaro C.N."/>
            <person name="Fluegel L."/>
            <person name="Davis C.M."/>
            <person name="Simpson J.R."/>
            <person name="Lauterbach L."/>
            <person name="Steele A.D."/>
            <person name="Gui C."/>
            <person name="Meng S."/>
            <person name="Li G."/>
            <person name="Viehrig K."/>
            <person name="Ye F."/>
            <person name="Su P."/>
            <person name="Kiefer A.F."/>
            <person name="Nichols A."/>
            <person name="Cepeda A.J."/>
            <person name="Yan W."/>
            <person name="Fan B."/>
            <person name="Jiang Y."/>
            <person name="Adhikari A."/>
            <person name="Zheng C.-J."/>
            <person name="Schuster L."/>
            <person name="Cowan T.M."/>
            <person name="Smanski M.J."/>
            <person name="Chevrette M.G."/>
            <person name="De Carvalho L.P.S."/>
            <person name="Shen B."/>
        </authorList>
    </citation>
    <scope>NUCLEOTIDE SEQUENCE [LARGE SCALE GENOMIC DNA]</scope>
    <source>
        <strain evidence="1 2">NPDC000234</strain>
    </source>
</reference>
<dbReference type="RefSeq" id="WP_350783727.1">
    <property type="nucleotide sequence ID" value="NZ_JBEPEK010000192.1"/>
</dbReference>
<accession>A0ABV1X109</accession>
<evidence type="ECO:0000313" key="2">
    <source>
        <dbReference type="Proteomes" id="UP001474181"/>
    </source>
</evidence>
<sequence>MPSPLRRHVGPGVLVGVLVVTGDALRVCGHSGGAMGSVLGADPAGRVAVNASTGAIPADLAGVGSA</sequence>
<protein>
    <submittedName>
        <fullName evidence="1">Uncharacterized protein</fullName>
    </submittedName>
</protein>
<proteinExistence type="predicted"/>
<comment type="caution">
    <text evidence="1">The sequence shown here is derived from an EMBL/GenBank/DDBJ whole genome shotgun (WGS) entry which is preliminary data.</text>
</comment>
<gene>
    <name evidence="1" type="ORF">ABT404_24985</name>
</gene>